<accession>A0AB34JF17</accession>
<comment type="caution">
    <text evidence="2">The sequence shown here is derived from an EMBL/GenBank/DDBJ whole genome shotgun (WGS) entry which is preliminary data.</text>
</comment>
<dbReference type="EMBL" id="JBGBPQ010000009">
    <property type="protein sequence ID" value="KAL1519367.1"/>
    <property type="molecule type" value="Genomic_DNA"/>
</dbReference>
<dbReference type="PROSITE" id="PS00061">
    <property type="entry name" value="ADH_SHORT"/>
    <property type="match status" value="1"/>
</dbReference>
<name>A0AB34JF17_PRYPA</name>
<dbReference type="InterPro" id="IPR020904">
    <property type="entry name" value="Sc_DH/Rdtase_CS"/>
</dbReference>
<evidence type="ECO:0000256" key="1">
    <source>
        <dbReference type="SAM" id="SignalP"/>
    </source>
</evidence>
<dbReference type="InterPro" id="IPR002347">
    <property type="entry name" value="SDR_fam"/>
</dbReference>
<dbReference type="AlphaFoldDB" id="A0AB34JF17"/>
<dbReference type="Pfam" id="PF00106">
    <property type="entry name" value="adh_short"/>
    <property type="match status" value="1"/>
</dbReference>
<dbReference type="PRINTS" id="PR00081">
    <property type="entry name" value="GDHRDH"/>
</dbReference>
<dbReference type="PANTHER" id="PTHR44147">
    <property type="entry name" value="DEHYDROGENASE/REDUCTASE SDR FAMILY MEMBER 1"/>
    <property type="match status" value="1"/>
</dbReference>
<organism evidence="2 3">
    <name type="scientific">Prymnesium parvum</name>
    <name type="common">Toxic golden alga</name>
    <dbReference type="NCBI Taxonomy" id="97485"/>
    <lineage>
        <taxon>Eukaryota</taxon>
        <taxon>Haptista</taxon>
        <taxon>Haptophyta</taxon>
        <taxon>Prymnesiophyceae</taxon>
        <taxon>Prymnesiales</taxon>
        <taxon>Prymnesiaceae</taxon>
        <taxon>Prymnesium</taxon>
    </lineage>
</organism>
<evidence type="ECO:0008006" key="4">
    <source>
        <dbReference type="Google" id="ProtNLM"/>
    </source>
</evidence>
<feature type="signal peptide" evidence="1">
    <location>
        <begin position="1"/>
        <end position="18"/>
    </location>
</feature>
<keyword evidence="3" id="KW-1185">Reference proteome</keyword>
<dbReference type="InterPro" id="IPR036291">
    <property type="entry name" value="NAD(P)-bd_dom_sf"/>
</dbReference>
<evidence type="ECO:0000313" key="2">
    <source>
        <dbReference type="EMBL" id="KAL1519367.1"/>
    </source>
</evidence>
<protein>
    <recommendedName>
        <fullName evidence="4">NAD(P)-binding protein</fullName>
    </recommendedName>
</protein>
<feature type="chain" id="PRO_5044301254" description="NAD(P)-binding protein" evidence="1">
    <location>
        <begin position="19"/>
        <end position="351"/>
    </location>
</feature>
<reference evidence="2 3" key="1">
    <citation type="journal article" date="2024" name="Science">
        <title>Giant polyketide synthase enzymes in the biosynthesis of giant marine polyether toxins.</title>
        <authorList>
            <person name="Fallon T.R."/>
            <person name="Shende V.V."/>
            <person name="Wierzbicki I.H."/>
            <person name="Pendleton A.L."/>
            <person name="Watervoot N.F."/>
            <person name="Auber R.P."/>
            <person name="Gonzalez D.J."/>
            <person name="Wisecaver J.H."/>
            <person name="Moore B.S."/>
        </authorList>
    </citation>
    <scope>NUCLEOTIDE SEQUENCE [LARGE SCALE GENOMIC DNA]</scope>
    <source>
        <strain evidence="2 3">12B1</strain>
    </source>
</reference>
<gene>
    <name evidence="2" type="ORF">AB1Y20_022893</name>
</gene>
<proteinExistence type="predicted"/>
<keyword evidence="1" id="KW-0732">Signal</keyword>
<dbReference type="Proteomes" id="UP001515480">
    <property type="component" value="Unassembled WGS sequence"/>
</dbReference>
<dbReference type="PANTHER" id="PTHR44147:SF2">
    <property type="entry name" value="DEHYDROGENASE_REDUCTASE SDR FAMILY MEMBER 1"/>
    <property type="match status" value="1"/>
</dbReference>
<evidence type="ECO:0000313" key="3">
    <source>
        <dbReference type="Proteomes" id="UP001515480"/>
    </source>
</evidence>
<dbReference type="SUPFAM" id="SSF51735">
    <property type="entry name" value="NAD(P)-binding Rossmann-fold domains"/>
    <property type="match status" value="1"/>
</dbReference>
<sequence>MPALLLLAIGGLTPPRVAVVTGASRGIGRGIALELGRAGYTVYALGRSSRSSGAADGDLTVEATADAVRENGGVGVPYPCEITRAGSLDAAIEAVRRDAGRLDVLVCSAYTTPPGALRDDFWKQGVEMWDACNEVGLRAVYATCVAAAPLMIETARADSARGKAAPPLIALVSSFGGQAYTFNVAYGVGKAAVDRLARDMSVQLTKVGVATTSLYPGIVKTERNLQLEAEGRWAEASGGLDLAQGETPAFSGKALLALRSLDAEAMMARSGNVEVVAELAREFDFTEEDGSRPASIRSLKYLLPNFVFPQELLSESGKPLPEWMRANVPDFLLPWSIFASGPPPEKPAATK</sequence>
<dbReference type="Gene3D" id="3.40.50.720">
    <property type="entry name" value="NAD(P)-binding Rossmann-like Domain"/>
    <property type="match status" value="1"/>
</dbReference>